<dbReference type="RefSeq" id="WP_197962348.1">
    <property type="nucleotide sequence ID" value="NZ_JACCHP010000019.1"/>
</dbReference>
<reference evidence="1 2" key="1">
    <citation type="submission" date="2020-07" db="EMBL/GenBank/DDBJ databases">
        <title>Bradyrhizobium diversity isolated from nodules of indigenous legumes of Western Australia.</title>
        <authorList>
            <person name="Klepa M.S."/>
        </authorList>
    </citation>
    <scope>NUCLEOTIDE SEQUENCE [LARGE SCALE GENOMIC DNA]</scope>
    <source>
        <strain evidence="1 2">CNPSo 4010</strain>
    </source>
</reference>
<dbReference type="InterPro" id="IPR030906">
    <property type="entry name" value="Surf_polysacc"/>
</dbReference>
<protein>
    <recommendedName>
        <fullName evidence="3">Surface carbohydrate biosynthesis protein</fullName>
    </recommendedName>
</protein>
<organism evidence="1 2">
    <name type="scientific">Bradyrhizobium agreste</name>
    <dbReference type="NCBI Taxonomy" id="2751811"/>
    <lineage>
        <taxon>Bacteria</taxon>
        <taxon>Pseudomonadati</taxon>
        <taxon>Pseudomonadota</taxon>
        <taxon>Alphaproteobacteria</taxon>
        <taxon>Hyphomicrobiales</taxon>
        <taxon>Nitrobacteraceae</taxon>
        <taxon>Bradyrhizobium</taxon>
    </lineage>
</organism>
<dbReference type="EMBL" id="JACCHP010000019">
    <property type="protein sequence ID" value="MBH5401211.1"/>
    <property type="molecule type" value="Genomic_DNA"/>
</dbReference>
<evidence type="ECO:0008006" key="3">
    <source>
        <dbReference type="Google" id="ProtNLM"/>
    </source>
</evidence>
<gene>
    <name evidence="1" type="ORF">HZZ13_26000</name>
</gene>
<evidence type="ECO:0000313" key="1">
    <source>
        <dbReference type="EMBL" id="MBH5401211.1"/>
    </source>
</evidence>
<dbReference type="NCBIfam" id="TIGR04396">
    <property type="entry name" value="surf_polysacc"/>
    <property type="match status" value="1"/>
</dbReference>
<comment type="caution">
    <text evidence="1">The sequence shown here is derived from an EMBL/GenBank/DDBJ whole genome shotgun (WGS) entry which is preliminary data.</text>
</comment>
<sequence length="466" mass="50988">MPDQSHVCLIVDNPLRDLEGLVLLGRELATRGVQVTLVPMYEQGSDVPALKPDLVLLNYTRPNNADLIKLYKRAGILVGVLDTEGIGGHNADQFATLVKNAGSTALLDLYCVWGQAQRAAFLKHGTVPAHILRATGCPRYDFCAGPWRAALSRPAASAGYVLLNTNFPSVNPQFSNGPDDEVETIVNAGYSRDYANQVIIEARHAYRSTLEMSMKLAERYPDVHFVLRPHPFENIRSYDALGVYPNFEVRQEGTSIEWINGARLLIHQNCSTAIEAMMLDVEPLSMEWFNTPSLRVQAAAQVSRPVGSESDLIALVKQGLEGRMPPVAEETLQLRRQITSDLFTAVDGASSIRVADAILETIAAARGKVRVGTLPRLSSRGRAVAMTRAALGYKASSAIRRRLGSAEIELRRQKKAFTVDAVGAVLQRIDAVAADGRQFFVREVVGDTRWMARVISGASLQLIEAS</sequence>
<accession>A0ABS0PVH5</accession>
<dbReference type="Proteomes" id="UP000807370">
    <property type="component" value="Unassembled WGS sequence"/>
</dbReference>
<keyword evidence="2" id="KW-1185">Reference proteome</keyword>
<evidence type="ECO:0000313" key="2">
    <source>
        <dbReference type="Proteomes" id="UP000807370"/>
    </source>
</evidence>
<proteinExistence type="predicted"/>
<name>A0ABS0PVH5_9BRAD</name>